<evidence type="ECO:0000259" key="2">
    <source>
        <dbReference type="Pfam" id="PF07510"/>
    </source>
</evidence>
<name>A0ABR9V4I9_9CHRO</name>
<evidence type="ECO:0000313" key="4">
    <source>
        <dbReference type="Proteomes" id="UP000654604"/>
    </source>
</evidence>
<dbReference type="Pfam" id="PF03235">
    <property type="entry name" value="GmrSD_N"/>
    <property type="match status" value="1"/>
</dbReference>
<dbReference type="EMBL" id="JADEWC010000017">
    <property type="protein sequence ID" value="MBE9222809.1"/>
    <property type="molecule type" value="Genomic_DNA"/>
</dbReference>
<dbReference type="Proteomes" id="UP000654604">
    <property type="component" value="Unassembled WGS sequence"/>
</dbReference>
<comment type="caution">
    <text evidence="3">The sequence shown here is derived from an EMBL/GenBank/DDBJ whole genome shotgun (WGS) entry which is preliminary data.</text>
</comment>
<sequence>MNNLDITRIFQTESKDIFDFFTQAGAAYYIPVYQREYAWDEDNVEQLMEDILSGVYELVENKQTIHFLGTTILCTENDRSKIQPQDSRAIPTRVDNVIDGQQRISTIALLACCLYQNIFEIKQKLPNTMKNPSLDLDGLREAINTYLKSLQEIFSFDLQRGSPERKPIIIRSSSDCWTCEGSESENYQSDVSSYLAQFIKNIFEIENNRNNFFTFENINKNSLVYKNIKKIQSYLTKIEKSYGLNDDCPTAWQILKTVDQSEFWSYERHELYEVINNCGKKSLEELNKNEKNLCSVVQLFAFCHYLFKRCCFTVIRPQSEVRAFDMFQSLNATGTPLTAIETFKPLVVNIFENNKNNFLGSNFDKYFQKIEDLMKNLRSASSKNKRTNDYLNLFALTYDGKSLRKQFSIQRQWLINKFEQQESIDKKENFICQMGQIAKYCKDIIYSENNLKKSLPQLKCLDLSQKNTSSICLLYLKEANHKMADTILSRFYSQAISSELKIREDDRENLVNYATEEFAVACQVVAAFFTLWRSTLENKGLDDVYRELLKNKMSWEKGDKFLTTKELKTYFRDVLKKENIGTKENWKSKAIDYLKYDNVQKVCKFALFVTSNDTISDPKELGLMKKGTDGSSISYLDPNKWIKELSSIEHIAPQNPNNNNTWDKHLYENDNYQLIGNLTLLPTSINISASNKNWLEKWFYYQHLGETDPDKLKTIKQKAKEKRIKLNDSTIQLLQEAKHAHHIKSIIEVGETGNWDLSLVKKRTERICDILWDRMSAWLDLD</sequence>
<proteinExistence type="predicted"/>
<protein>
    <submittedName>
        <fullName evidence="3">DUF262 domain-containing protein</fullName>
    </submittedName>
</protein>
<keyword evidence="4" id="KW-1185">Reference proteome</keyword>
<gene>
    <name evidence="3" type="ORF">IQ215_08880</name>
</gene>
<dbReference type="InterPro" id="IPR004919">
    <property type="entry name" value="GmrSD_N"/>
</dbReference>
<accession>A0ABR9V4I9</accession>
<evidence type="ECO:0000313" key="3">
    <source>
        <dbReference type="EMBL" id="MBE9222809.1"/>
    </source>
</evidence>
<organism evidence="3 4">
    <name type="scientific">Cyanobacterium stanieri LEGE 03274</name>
    <dbReference type="NCBI Taxonomy" id="1828756"/>
    <lineage>
        <taxon>Bacteria</taxon>
        <taxon>Bacillati</taxon>
        <taxon>Cyanobacteriota</taxon>
        <taxon>Cyanophyceae</taxon>
        <taxon>Oscillatoriophycideae</taxon>
        <taxon>Chroococcales</taxon>
        <taxon>Geminocystaceae</taxon>
        <taxon>Cyanobacterium</taxon>
    </lineage>
</organism>
<feature type="domain" description="GmrSD restriction endonucleases N-terminal" evidence="1">
    <location>
        <begin position="19"/>
        <end position="346"/>
    </location>
</feature>
<dbReference type="RefSeq" id="WP_193800957.1">
    <property type="nucleotide sequence ID" value="NZ_JADEWC010000017.1"/>
</dbReference>
<dbReference type="PANTHER" id="PTHR35149">
    <property type="entry name" value="SLL5132 PROTEIN"/>
    <property type="match status" value="1"/>
</dbReference>
<evidence type="ECO:0000259" key="1">
    <source>
        <dbReference type="Pfam" id="PF03235"/>
    </source>
</evidence>
<feature type="domain" description="GmrSD restriction endonucleases C-terminal" evidence="2">
    <location>
        <begin position="637"/>
        <end position="767"/>
    </location>
</feature>
<dbReference type="Pfam" id="PF07510">
    <property type="entry name" value="GmrSD_C"/>
    <property type="match status" value="1"/>
</dbReference>
<dbReference type="PANTHER" id="PTHR35149:SF1">
    <property type="entry name" value="DUF5655 DOMAIN-CONTAINING PROTEIN"/>
    <property type="match status" value="1"/>
</dbReference>
<reference evidence="3 4" key="1">
    <citation type="submission" date="2020-10" db="EMBL/GenBank/DDBJ databases">
        <authorList>
            <person name="Castelo-Branco R."/>
            <person name="Eusebio N."/>
            <person name="Adriana R."/>
            <person name="Vieira A."/>
            <person name="Brugerolle De Fraissinette N."/>
            <person name="Rezende De Castro R."/>
            <person name="Schneider M.P."/>
            <person name="Vasconcelos V."/>
            <person name="Leao P.N."/>
        </authorList>
    </citation>
    <scope>NUCLEOTIDE SEQUENCE [LARGE SCALE GENOMIC DNA]</scope>
    <source>
        <strain evidence="3 4">LEGE 03274</strain>
    </source>
</reference>
<dbReference type="InterPro" id="IPR011089">
    <property type="entry name" value="GmrSD_C"/>
</dbReference>